<sequence length="384" mass="42091">MDIWRDGIGFRALETELPDMSNVMTILGTATEGVNAITDLSFSGNTLVPAKNSTFVRDDDSLLLQKVDKAQLIDAHTKGEADNLLNNKDDSGVSYTKGEDDALLLLKADKAQLINVYTNGEADNLFNNKADQSTTYTKIETDQFVTKIDVGDIDLTDYYTKTKTDELLDEKAATTELSNYVSLGTAQIINTNRTYNNSCRFVSSIDGMSTVTGASFVKSGADNTVVLLGAGGIKPLSEFSKHYPKPLEQQPLPMPIEEQTLQTQVKNNDDIIYGSGDGSNEEFIPTVLNAIMKLDLSSQLERQSFQASSGSDLQLIVYCDRITLTASCATTGLFPSGDQLGGYLFQSYPLDARPKFGDQVIELIRTDVPNTYVIFLRIIKENKS</sequence>
<accession>A0A5J4UN10</accession>
<comment type="caution">
    <text evidence="1">The sequence shown here is derived from an EMBL/GenBank/DDBJ whole genome shotgun (WGS) entry which is preliminary data.</text>
</comment>
<protein>
    <submittedName>
        <fullName evidence="1">Uncharacterized protein</fullName>
    </submittedName>
</protein>
<name>A0A5J4UN10_9EUKA</name>
<dbReference type="EMBL" id="SNRW01014087">
    <property type="protein sequence ID" value="KAA6371869.1"/>
    <property type="molecule type" value="Genomic_DNA"/>
</dbReference>
<dbReference type="AlphaFoldDB" id="A0A5J4UN10"/>
<gene>
    <name evidence="1" type="ORF">EZS28_032605</name>
</gene>
<evidence type="ECO:0000313" key="1">
    <source>
        <dbReference type="EMBL" id="KAA6371869.1"/>
    </source>
</evidence>
<evidence type="ECO:0000313" key="2">
    <source>
        <dbReference type="Proteomes" id="UP000324800"/>
    </source>
</evidence>
<reference evidence="1 2" key="1">
    <citation type="submission" date="2019-03" db="EMBL/GenBank/DDBJ databases">
        <title>Single cell metagenomics reveals metabolic interactions within the superorganism composed of flagellate Streblomastix strix and complex community of Bacteroidetes bacteria on its surface.</title>
        <authorList>
            <person name="Treitli S.C."/>
            <person name="Kolisko M."/>
            <person name="Husnik F."/>
            <person name="Keeling P."/>
            <person name="Hampl V."/>
        </authorList>
    </citation>
    <scope>NUCLEOTIDE SEQUENCE [LARGE SCALE GENOMIC DNA]</scope>
    <source>
        <strain evidence="1">ST1C</strain>
    </source>
</reference>
<organism evidence="1 2">
    <name type="scientific">Streblomastix strix</name>
    <dbReference type="NCBI Taxonomy" id="222440"/>
    <lineage>
        <taxon>Eukaryota</taxon>
        <taxon>Metamonada</taxon>
        <taxon>Preaxostyla</taxon>
        <taxon>Oxymonadida</taxon>
        <taxon>Streblomastigidae</taxon>
        <taxon>Streblomastix</taxon>
    </lineage>
</organism>
<dbReference type="Proteomes" id="UP000324800">
    <property type="component" value="Unassembled WGS sequence"/>
</dbReference>
<proteinExistence type="predicted"/>